<dbReference type="InterPro" id="IPR011009">
    <property type="entry name" value="Kinase-like_dom_sf"/>
</dbReference>
<evidence type="ECO:0000259" key="1">
    <source>
        <dbReference type="Pfam" id="PF01636"/>
    </source>
</evidence>
<dbReference type="InterPro" id="IPR051678">
    <property type="entry name" value="AGP_Transferase"/>
</dbReference>
<dbReference type="Gene3D" id="3.90.1200.10">
    <property type="match status" value="1"/>
</dbReference>
<dbReference type="PANTHER" id="PTHR21310:SF15">
    <property type="entry name" value="AMINOGLYCOSIDE PHOSPHOTRANSFERASE DOMAIN-CONTAINING PROTEIN"/>
    <property type="match status" value="1"/>
</dbReference>
<dbReference type="EMBL" id="JRHA01000011">
    <property type="protein sequence ID" value="PQK18094.1"/>
    <property type="molecule type" value="Genomic_DNA"/>
</dbReference>
<comment type="caution">
    <text evidence="2">The sequence shown here is derived from an EMBL/GenBank/DDBJ whole genome shotgun (WGS) entry which is preliminary data.</text>
</comment>
<name>A0A2S7YQ51_BEABA</name>
<dbReference type="SUPFAM" id="SSF56112">
    <property type="entry name" value="Protein kinase-like (PK-like)"/>
    <property type="match status" value="1"/>
</dbReference>
<organism evidence="2 3">
    <name type="scientific">Beauveria bassiana</name>
    <name type="common">White muscardine disease fungus</name>
    <name type="synonym">Tritirachium shiotae</name>
    <dbReference type="NCBI Taxonomy" id="176275"/>
    <lineage>
        <taxon>Eukaryota</taxon>
        <taxon>Fungi</taxon>
        <taxon>Dikarya</taxon>
        <taxon>Ascomycota</taxon>
        <taxon>Pezizomycotina</taxon>
        <taxon>Sordariomycetes</taxon>
        <taxon>Hypocreomycetidae</taxon>
        <taxon>Hypocreales</taxon>
        <taxon>Cordycipitaceae</taxon>
        <taxon>Beauveria</taxon>
    </lineage>
</organism>
<accession>A0A2S7YQ51</accession>
<evidence type="ECO:0000313" key="3">
    <source>
        <dbReference type="Proteomes" id="UP000237441"/>
    </source>
</evidence>
<dbReference type="OrthoDB" id="4866437at2759"/>
<feature type="domain" description="Aminoglycoside phosphotransferase" evidence="1">
    <location>
        <begin position="112"/>
        <end position="343"/>
    </location>
</feature>
<reference evidence="2 3" key="1">
    <citation type="submission" date="2016-07" db="EMBL/GenBank/DDBJ databases">
        <title>Comparative genomics of the entomopathogenic fungus Beauveria bassiana.</title>
        <authorList>
            <person name="Valero Jimenez C.A."/>
            <person name="Zwaan B.J."/>
            <person name="Van Kan J.A."/>
            <person name="Takken W."/>
            <person name="Debets A.J."/>
            <person name="Schoustra S.E."/>
            <person name="Koenraadt C.J."/>
        </authorList>
    </citation>
    <scope>NUCLEOTIDE SEQUENCE [LARGE SCALE GENOMIC DNA]</scope>
    <source>
        <strain evidence="2 3">ARSEF 8028</strain>
    </source>
</reference>
<dbReference type="PANTHER" id="PTHR21310">
    <property type="entry name" value="AMINOGLYCOSIDE PHOSPHOTRANSFERASE-RELATED-RELATED"/>
    <property type="match status" value="1"/>
</dbReference>
<dbReference type="Pfam" id="PF01636">
    <property type="entry name" value="APH"/>
    <property type="match status" value="1"/>
</dbReference>
<evidence type="ECO:0000313" key="2">
    <source>
        <dbReference type="EMBL" id="PQK18094.1"/>
    </source>
</evidence>
<gene>
    <name evidence="2" type="ORF">BB8028_0011g00230</name>
</gene>
<dbReference type="InterPro" id="IPR002575">
    <property type="entry name" value="Aminoglycoside_PTrfase"/>
</dbReference>
<proteinExistence type="predicted"/>
<dbReference type="Proteomes" id="UP000237441">
    <property type="component" value="Unassembled WGS sequence"/>
</dbReference>
<protein>
    <recommendedName>
        <fullName evidence="1">Aminoglycoside phosphotransferase domain-containing protein</fullName>
    </recommendedName>
</protein>
<sequence>MTFLLDTAKLIMLFAFLQRLLSRCIASISTLFWAFISGTPSIEPPPDVECGIKGDAQAELEQDVTASKKAKQEFMASLSRDAIRKLASRYNEYKPCEIFGEANGSFNACFFVLFPDDGARWVVRVPIEIEFQQPWEKLQSEVATVKYLRSATKIAVPRIHAYGRGEMLASDKSTTHMFLISDYIHGKPVMLLELVDCEKAVRSRLLQSILDILLELRSVEFDRIGSLMPGNSDEEPVVGNLLTFGANAIPGARLPTFATGQEYMQSQYDMVLQHTAMPCEGLGEETARRELFAAHSLQKYFTVPDAVNNGPFVLHHPDLLLGNIIVNDDMEIQGIIDWEFANVVPLPLFVPPLWAIGSDSVWLASYFWSEISYGILRGDRYQTFRKEWDRLNPDILATMYIAQIMRHPTDLCSVFRRFSAQHLFGNDVDQAESDFFEANEALAAEARRRAMINGTIDVPT</sequence>
<dbReference type="AlphaFoldDB" id="A0A2S7YQ51"/>